<name>X1NKS2_9ZZZZ</name>
<proteinExistence type="predicted"/>
<organism evidence="1">
    <name type="scientific">marine sediment metagenome</name>
    <dbReference type="NCBI Taxonomy" id="412755"/>
    <lineage>
        <taxon>unclassified sequences</taxon>
        <taxon>metagenomes</taxon>
        <taxon>ecological metagenomes</taxon>
    </lineage>
</organism>
<accession>X1NKS2</accession>
<evidence type="ECO:0008006" key="2">
    <source>
        <dbReference type="Google" id="ProtNLM"/>
    </source>
</evidence>
<gene>
    <name evidence="1" type="ORF">S06H3_37931</name>
</gene>
<protein>
    <recommendedName>
        <fullName evidence="2">Cadherin domain-containing protein</fullName>
    </recommendedName>
</protein>
<evidence type="ECO:0000313" key="1">
    <source>
        <dbReference type="EMBL" id="GAI27405.1"/>
    </source>
</evidence>
<dbReference type="AlphaFoldDB" id="X1NKS2"/>
<sequence>PPNHKMVLIAPSWTVSDNCDDSPTVMLISITMNEGDETNTYDPLYDYTLGDGHTINDIDVRPEGIFLRAERSGTGDGREYIITYRATDESENYTERNATVTVPHSQP</sequence>
<reference evidence="1" key="1">
    <citation type="journal article" date="2014" name="Front. Microbiol.">
        <title>High frequency of phylogenetically diverse reductive dehalogenase-homologous genes in deep subseafloor sedimentary metagenomes.</title>
        <authorList>
            <person name="Kawai M."/>
            <person name="Futagami T."/>
            <person name="Toyoda A."/>
            <person name="Takaki Y."/>
            <person name="Nishi S."/>
            <person name="Hori S."/>
            <person name="Arai W."/>
            <person name="Tsubouchi T."/>
            <person name="Morono Y."/>
            <person name="Uchiyama I."/>
            <person name="Ito T."/>
            <person name="Fujiyama A."/>
            <person name="Inagaki F."/>
            <person name="Takami H."/>
        </authorList>
    </citation>
    <scope>NUCLEOTIDE SEQUENCE</scope>
    <source>
        <strain evidence="1">Expedition CK06-06</strain>
    </source>
</reference>
<dbReference type="EMBL" id="BARV01023086">
    <property type="protein sequence ID" value="GAI27405.1"/>
    <property type="molecule type" value="Genomic_DNA"/>
</dbReference>
<comment type="caution">
    <text evidence="1">The sequence shown here is derived from an EMBL/GenBank/DDBJ whole genome shotgun (WGS) entry which is preliminary data.</text>
</comment>
<feature type="non-terminal residue" evidence="1">
    <location>
        <position position="1"/>
    </location>
</feature>